<feature type="transmembrane region" description="Helical" evidence="5">
    <location>
        <begin position="157"/>
        <end position="177"/>
    </location>
</feature>
<dbReference type="Proteomes" id="UP001556367">
    <property type="component" value="Unassembled WGS sequence"/>
</dbReference>
<evidence type="ECO:0000256" key="6">
    <source>
        <dbReference type="SAM" id="SignalP"/>
    </source>
</evidence>
<sequence>MAVSPRLKTCIFLLLVQILSACASPLPYHTLSGPLSPRAGPIIRNTTGTAEVLDPNTRGFVPQGPATDGGGSANFNIPNIIWIVFSLLVGIPIAFAGIRGWRWTTGTGVGLACAVCVWAAFVNTVSAAGIPDLLLTGLTIAAFCIGFIIGLFKFGRLAGIACLGVAGGLAMGIRLILLKDNLLISAMNVFALNWVIIAFLGAAGGLTMIWWQRAGITIGSASVGTFLIGLGIDLMVNKQAGMSRGLRYLFDRNIVHIADLIGKGYKPPISAKLIMAASLLLIPALAYAQHRIFPRPFAPEDDHSDLNSLNMTGPYLDEKPSRMTRYSAWAGMKLRIGSRFST</sequence>
<keyword evidence="4 5" id="KW-0472">Membrane</keyword>
<keyword evidence="2 5" id="KW-0812">Transmembrane</keyword>
<dbReference type="EMBL" id="JASNQZ010000006">
    <property type="protein sequence ID" value="KAL0955701.1"/>
    <property type="molecule type" value="Genomic_DNA"/>
</dbReference>
<dbReference type="InterPro" id="IPR025256">
    <property type="entry name" value="TM7S3/TM198-like_dom"/>
</dbReference>
<dbReference type="PROSITE" id="PS51257">
    <property type="entry name" value="PROKAR_LIPOPROTEIN"/>
    <property type="match status" value="1"/>
</dbReference>
<evidence type="ECO:0000256" key="3">
    <source>
        <dbReference type="ARBA" id="ARBA00022989"/>
    </source>
</evidence>
<evidence type="ECO:0000256" key="5">
    <source>
        <dbReference type="SAM" id="Phobius"/>
    </source>
</evidence>
<feature type="chain" id="PRO_5046539940" description="TM7S3/TM198-like domain-containing protein" evidence="6">
    <location>
        <begin position="24"/>
        <end position="342"/>
    </location>
</feature>
<organism evidence="8 9">
    <name type="scientific">Hohenbuehelia grisea</name>
    <dbReference type="NCBI Taxonomy" id="104357"/>
    <lineage>
        <taxon>Eukaryota</taxon>
        <taxon>Fungi</taxon>
        <taxon>Dikarya</taxon>
        <taxon>Basidiomycota</taxon>
        <taxon>Agaricomycotina</taxon>
        <taxon>Agaricomycetes</taxon>
        <taxon>Agaricomycetidae</taxon>
        <taxon>Agaricales</taxon>
        <taxon>Pleurotineae</taxon>
        <taxon>Pleurotaceae</taxon>
        <taxon>Hohenbuehelia</taxon>
    </lineage>
</organism>
<feature type="transmembrane region" description="Helical" evidence="5">
    <location>
        <begin position="189"/>
        <end position="211"/>
    </location>
</feature>
<feature type="transmembrane region" description="Helical" evidence="5">
    <location>
        <begin position="80"/>
        <end position="98"/>
    </location>
</feature>
<protein>
    <recommendedName>
        <fullName evidence="7">TM7S3/TM198-like domain-containing protein</fullName>
    </recommendedName>
</protein>
<evidence type="ECO:0000256" key="2">
    <source>
        <dbReference type="ARBA" id="ARBA00022692"/>
    </source>
</evidence>
<proteinExistence type="predicted"/>
<feature type="transmembrane region" description="Helical" evidence="5">
    <location>
        <begin position="103"/>
        <end position="121"/>
    </location>
</feature>
<name>A0ABR3JJJ0_9AGAR</name>
<evidence type="ECO:0000256" key="4">
    <source>
        <dbReference type="ARBA" id="ARBA00023136"/>
    </source>
</evidence>
<feature type="signal peptide" evidence="6">
    <location>
        <begin position="1"/>
        <end position="23"/>
    </location>
</feature>
<reference evidence="9" key="1">
    <citation type="submission" date="2024-06" db="EMBL/GenBank/DDBJ databases">
        <title>Multi-omics analyses provide insights into the biosynthesis of the anticancer antibiotic pleurotin in Hohenbuehelia grisea.</title>
        <authorList>
            <person name="Weaver J.A."/>
            <person name="Alberti F."/>
        </authorList>
    </citation>
    <scope>NUCLEOTIDE SEQUENCE [LARGE SCALE GENOMIC DNA]</scope>
    <source>
        <strain evidence="9">T-177</strain>
    </source>
</reference>
<keyword evidence="9" id="KW-1185">Reference proteome</keyword>
<gene>
    <name evidence="8" type="ORF">HGRIS_001922</name>
</gene>
<dbReference type="Pfam" id="PF13886">
    <property type="entry name" value="TM7S3_TM198"/>
    <property type="match status" value="1"/>
</dbReference>
<feature type="transmembrane region" description="Helical" evidence="5">
    <location>
        <begin position="133"/>
        <end position="152"/>
    </location>
</feature>
<comment type="subcellular location">
    <subcellularLocation>
        <location evidence="1">Membrane</location>
        <topology evidence="1">Multi-pass membrane protein</topology>
    </subcellularLocation>
</comment>
<evidence type="ECO:0000313" key="8">
    <source>
        <dbReference type="EMBL" id="KAL0955701.1"/>
    </source>
</evidence>
<comment type="caution">
    <text evidence="8">The sequence shown here is derived from an EMBL/GenBank/DDBJ whole genome shotgun (WGS) entry which is preliminary data.</text>
</comment>
<keyword evidence="3 5" id="KW-1133">Transmembrane helix</keyword>
<accession>A0ABR3JJJ0</accession>
<evidence type="ECO:0000313" key="9">
    <source>
        <dbReference type="Proteomes" id="UP001556367"/>
    </source>
</evidence>
<evidence type="ECO:0000256" key="1">
    <source>
        <dbReference type="ARBA" id="ARBA00004141"/>
    </source>
</evidence>
<feature type="domain" description="TM7S3/TM198-like" evidence="7">
    <location>
        <begin position="84"/>
        <end position="239"/>
    </location>
</feature>
<keyword evidence="6" id="KW-0732">Signal</keyword>
<evidence type="ECO:0000259" key="7">
    <source>
        <dbReference type="Pfam" id="PF13886"/>
    </source>
</evidence>
<feature type="transmembrane region" description="Helical" evidence="5">
    <location>
        <begin position="218"/>
        <end position="236"/>
    </location>
</feature>